<organism evidence="5 6">
    <name type="scientific">Hyphomonas jannaschiana VP2</name>
    <dbReference type="NCBI Taxonomy" id="1280952"/>
    <lineage>
        <taxon>Bacteria</taxon>
        <taxon>Pseudomonadati</taxon>
        <taxon>Pseudomonadota</taxon>
        <taxon>Alphaproteobacteria</taxon>
        <taxon>Hyphomonadales</taxon>
        <taxon>Hyphomonadaceae</taxon>
        <taxon>Hyphomonas</taxon>
    </lineage>
</organism>
<name>A0A059F6L4_9PROT</name>
<dbReference type="GO" id="GO:0006355">
    <property type="term" value="P:regulation of DNA-templated transcription"/>
    <property type="evidence" value="ECO:0007669"/>
    <property type="project" value="InterPro"/>
</dbReference>
<dbReference type="PATRIC" id="fig|1280952.3.peg.3437"/>
<dbReference type="Gene3D" id="1.10.287.130">
    <property type="match status" value="1"/>
</dbReference>
<dbReference type="PRINTS" id="PR00344">
    <property type="entry name" value="BCTRLSENSOR"/>
</dbReference>
<comment type="catalytic activity">
    <reaction evidence="1">
        <text>ATP + protein L-histidine = ADP + protein N-phospho-L-histidine.</text>
        <dbReference type="EC" id="2.7.13.3"/>
    </reaction>
</comment>
<evidence type="ECO:0000256" key="1">
    <source>
        <dbReference type="ARBA" id="ARBA00000085"/>
    </source>
</evidence>
<evidence type="ECO:0000256" key="3">
    <source>
        <dbReference type="ARBA" id="ARBA00022553"/>
    </source>
</evidence>
<feature type="domain" description="Histidine kinase" evidence="4">
    <location>
        <begin position="131"/>
        <end position="351"/>
    </location>
</feature>
<dbReference type="EC" id="2.7.13.3" evidence="2"/>
<gene>
    <name evidence="5" type="ORF">HJA_17193</name>
</gene>
<dbReference type="SMART" id="SM00387">
    <property type="entry name" value="HATPase_c"/>
    <property type="match status" value="1"/>
</dbReference>
<dbReference type="OrthoDB" id="9789238at2"/>
<dbReference type="InterPro" id="IPR036890">
    <property type="entry name" value="HATPase_C_sf"/>
</dbReference>
<dbReference type="GO" id="GO:0000155">
    <property type="term" value="F:phosphorelay sensor kinase activity"/>
    <property type="evidence" value="ECO:0007669"/>
    <property type="project" value="InterPro"/>
</dbReference>
<dbReference type="Gene3D" id="3.30.450.20">
    <property type="entry name" value="PAS domain"/>
    <property type="match status" value="1"/>
</dbReference>
<dbReference type="InterPro" id="IPR003594">
    <property type="entry name" value="HATPase_dom"/>
</dbReference>
<sequence length="356" mass="38495">MPVDTLLDARSLADLSPIALLVIDDRRRIVDGNPEAETLFQLSRRSLTGKPLSELIYHDSLIWELLDRAQRQVGDIASPGTPITGPSIPSGLVCDVWVRTTGDEGFVIALVETAVREGNESSAGVAGFGRILGHEVKNPLGGIIGAAQLLERQGVEGQAELLEIIRDEARRIERLVNRLSAFELFSAPRMKEFNIHALLDRVIASERVAIGSNVEIKRDFDPSLPELLGDADHLQQAFQNIIRNAAEAAQEGGGSGQVTVRTAYATGLAFKRSRFGVGLQRAMLVTIEDNGRGIPREKLSRIFDVFQSSKSGARGLGLSIVKEVITAHGGQIRVDSEPGTTRFTVLLPIRTGGLNG</sequence>
<dbReference type="InterPro" id="IPR013767">
    <property type="entry name" value="PAS_fold"/>
</dbReference>
<accession>A0A059F6L4</accession>
<dbReference type="Proteomes" id="UP000024816">
    <property type="component" value="Unassembled WGS sequence"/>
</dbReference>
<dbReference type="SMART" id="SM00091">
    <property type="entry name" value="PAS"/>
    <property type="match status" value="1"/>
</dbReference>
<evidence type="ECO:0000259" key="4">
    <source>
        <dbReference type="PROSITE" id="PS50109"/>
    </source>
</evidence>
<reference evidence="5 6" key="1">
    <citation type="journal article" date="2014" name="Antonie Van Leeuwenhoek">
        <title>Hyphomonas beringensis sp. nov. and Hyphomonas chukchiensis sp. nov., isolated from surface seawater of the Bering Sea and Chukchi Sea.</title>
        <authorList>
            <person name="Li C."/>
            <person name="Lai Q."/>
            <person name="Li G."/>
            <person name="Dong C."/>
            <person name="Wang J."/>
            <person name="Liao Y."/>
            <person name="Shao Z."/>
        </authorList>
    </citation>
    <scope>NUCLEOTIDE SEQUENCE [LARGE SCALE GENOMIC DNA]</scope>
    <source>
        <strain evidence="5 6">VP2</strain>
    </source>
</reference>
<dbReference type="PANTHER" id="PTHR43547">
    <property type="entry name" value="TWO-COMPONENT HISTIDINE KINASE"/>
    <property type="match status" value="1"/>
</dbReference>
<protein>
    <recommendedName>
        <fullName evidence="2">histidine kinase</fullName>
        <ecNumber evidence="2">2.7.13.3</ecNumber>
    </recommendedName>
</protein>
<dbReference type="Pfam" id="PF00512">
    <property type="entry name" value="HisKA"/>
    <property type="match status" value="1"/>
</dbReference>
<dbReference type="Pfam" id="PF00989">
    <property type="entry name" value="PAS"/>
    <property type="match status" value="1"/>
</dbReference>
<keyword evidence="3" id="KW-0597">Phosphoprotein</keyword>
<comment type="caution">
    <text evidence="5">The sequence shown here is derived from an EMBL/GenBank/DDBJ whole genome shotgun (WGS) entry which is preliminary data.</text>
</comment>
<dbReference type="AlphaFoldDB" id="A0A059F6L4"/>
<evidence type="ECO:0000313" key="5">
    <source>
        <dbReference type="EMBL" id="KCZ83292.1"/>
    </source>
</evidence>
<dbReference type="SUPFAM" id="SSF47384">
    <property type="entry name" value="Homodimeric domain of signal transducing histidine kinase"/>
    <property type="match status" value="1"/>
</dbReference>
<dbReference type="eggNOG" id="COG3852">
    <property type="taxonomic scope" value="Bacteria"/>
</dbReference>
<dbReference type="SMART" id="SM00388">
    <property type="entry name" value="HisKA"/>
    <property type="match status" value="1"/>
</dbReference>
<dbReference type="Gene3D" id="3.30.565.10">
    <property type="entry name" value="Histidine kinase-like ATPase, C-terminal domain"/>
    <property type="match status" value="1"/>
</dbReference>
<dbReference type="STRING" id="1280952.HJA_17193"/>
<dbReference type="InterPro" id="IPR003661">
    <property type="entry name" value="HisK_dim/P_dom"/>
</dbReference>
<dbReference type="SUPFAM" id="SSF55874">
    <property type="entry name" value="ATPase domain of HSP90 chaperone/DNA topoisomerase II/histidine kinase"/>
    <property type="match status" value="1"/>
</dbReference>
<dbReference type="InterPro" id="IPR036097">
    <property type="entry name" value="HisK_dim/P_sf"/>
</dbReference>
<dbReference type="InterPro" id="IPR004358">
    <property type="entry name" value="Sig_transdc_His_kin-like_C"/>
</dbReference>
<dbReference type="CDD" id="cd00130">
    <property type="entry name" value="PAS"/>
    <property type="match status" value="1"/>
</dbReference>
<dbReference type="RefSeq" id="WP_035584885.1">
    <property type="nucleotide sequence ID" value="NZ_ARYJ01000020.1"/>
</dbReference>
<keyword evidence="6" id="KW-1185">Reference proteome</keyword>
<dbReference type="CDD" id="cd00082">
    <property type="entry name" value="HisKA"/>
    <property type="match status" value="1"/>
</dbReference>
<dbReference type="PANTHER" id="PTHR43547:SF2">
    <property type="entry name" value="HYBRID SIGNAL TRANSDUCTION HISTIDINE KINASE C"/>
    <property type="match status" value="1"/>
</dbReference>
<evidence type="ECO:0000256" key="2">
    <source>
        <dbReference type="ARBA" id="ARBA00012438"/>
    </source>
</evidence>
<evidence type="ECO:0000313" key="6">
    <source>
        <dbReference type="Proteomes" id="UP000024816"/>
    </source>
</evidence>
<dbReference type="InterPro" id="IPR005467">
    <property type="entry name" value="His_kinase_dom"/>
</dbReference>
<dbReference type="InterPro" id="IPR035965">
    <property type="entry name" value="PAS-like_dom_sf"/>
</dbReference>
<dbReference type="Pfam" id="PF02518">
    <property type="entry name" value="HATPase_c"/>
    <property type="match status" value="1"/>
</dbReference>
<dbReference type="SUPFAM" id="SSF55785">
    <property type="entry name" value="PYP-like sensor domain (PAS domain)"/>
    <property type="match status" value="1"/>
</dbReference>
<proteinExistence type="predicted"/>
<dbReference type="PROSITE" id="PS50109">
    <property type="entry name" value="HIS_KIN"/>
    <property type="match status" value="1"/>
</dbReference>
<dbReference type="InterPro" id="IPR000014">
    <property type="entry name" value="PAS"/>
</dbReference>
<dbReference type="EMBL" id="ARYJ01000020">
    <property type="protein sequence ID" value="KCZ83292.1"/>
    <property type="molecule type" value="Genomic_DNA"/>
</dbReference>